<accession>A0A2M7SA68</accession>
<reference evidence="2" key="1">
    <citation type="submission" date="2017-09" db="EMBL/GenBank/DDBJ databases">
        <title>Depth-based differentiation of microbial function through sediment-hosted aquifers and enrichment of novel symbionts in the deep terrestrial subsurface.</title>
        <authorList>
            <person name="Probst A.J."/>
            <person name="Ladd B."/>
            <person name="Jarett J.K."/>
            <person name="Geller-Mcgrath D.E."/>
            <person name="Sieber C.M.K."/>
            <person name="Emerson J.B."/>
            <person name="Anantharaman K."/>
            <person name="Thomas B.C."/>
            <person name="Malmstrom R."/>
            <person name="Stieglmeier M."/>
            <person name="Klingl A."/>
            <person name="Woyke T."/>
            <person name="Ryan C.M."/>
            <person name="Banfield J.F."/>
        </authorList>
    </citation>
    <scope>NUCLEOTIDE SEQUENCE [LARGE SCALE GENOMIC DNA]</scope>
</reference>
<gene>
    <name evidence="1" type="ORF">COY52_07255</name>
</gene>
<comment type="caution">
    <text evidence="1">The sequence shown here is derived from an EMBL/GenBank/DDBJ whole genome shotgun (WGS) entry which is preliminary data.</text>
</comment>
<name>A0A2M7SA68_9BACT</name>
<proteinExistence type="predicted"/>
<organism evidence="1 2">
    <name type="scientific">Candidatus Desantisbacteria bacterium CG_4_10_14_0_8_um_filter_48_22</name>
    <dbReference type="NCBI Taxonomy" id="1974543"/>
    <lineage>
        <taxon>Bacteria</taxon>
        <taxon>Candidatus Desantisiibacteriota</taxon>
    </lineage>
</organism>
<evidence type="ECO:0000313" key="1">
    <source>
        <dbReference type="EMBL" id="PIZ16338.1"/>
    </source>
</evidence>
<sequence>MELEEQWEKAVESTQVLRSRVLYLAPSKMTWIPYIFLAESLVNAGDTVVRRGKVNMHKPAIILPENMPFFEGFEFEEGLKASDEALRTFFMIRGISFPSMRFKNQTSNVDVFEGSLEKAKAHFRDELEKEEDTQTGLVAGHAEGWQFSIMIYAAMLAAKSADSDIRWFEEKFRKWFA</sequence>
<protein>
    <submittedName>
        <fullName evidence="1">Uncharacterized protein</fullName>
    </submittedName>
</protein>
<dbReference type="EMBL" id="PFMR01000193">
    <property type="protein sequence ID" value="PIZ16338.1"/>
    <property type="molecule type" value="Genomic_DNA"/>
</dbReference>
<dbReference type="AlphaFoldDB" id="A0A2M7SA68"/>
<dbReference type="Proteomes" id="UP000229307">
    <property type="component" value="Unassembled WGS sequence"/>
</dbReference>
<evidence type="ECO:0000313" key="2">
    <source>
        <dbReference type="Proteomes" id="UP000229307"/>
    </source>
</evidence>